<dbReference type="AlphaFoldDB" id="A0A2M7BRB2"/>
<evidence type="ECO:0000259" key="1">
    <source>
        <dbReference type="Pfam" id="PF01746"/>
    </source>
</evidence>
<evidence type="ECO:0000313" key="3">
    <source>
        <dbReference type="Proteomes" id="UP000230119"/>
    </source>
</evidence>
<dbReference type="Proteomes" id="UP000230119">
    <property type="component" value="Unassembled WGS sequence"/>
</dbReference>
<gene>
    <name evidence="2" type="ORF">COS52_04915</name>
</gene>
<dbReference type="InterPro" id="IPR016009">
    <property type="entry name" value="tRNA_MeTrfase_TRMD/TRM10"/>
</dbReference>
<feature type="non-terminal residue" evidence="2">
    <location>
        <position position="55"/>
    </location>
</feature>
<dbReference type="InterPro" id="IPR029028">
    <property type="entry name" value="Alpha/beta_knot_MTases"/>
</dbReference>
<dbReference type="GO" id="GO:0005829">
    <property type="term" value="C:cytosol"/>
    <property type="evidence" value="ECO:0007669"/>
    <property type="project" value="TreeGrafter"/>
</dbReference>
<reference evidence="3" key="1">
    <citation type="submission" date="2017-09" db="EMBL/GenBank/DDBJ databases">
        <title>Depth-based differentiation of microbial function through sediment-hosted aquifers and enrichment of novel symbionts in the deep terrestrial subsurface.</title>
        <authorList>
            <person name="Probst A.J."/>
            <person name="Ladd B."/>
            <person name="Jarett J.K."/>
            <person name="Geller-Mcgrath D.E."/>
            <person name="Sieber C.M.K."/>
            <person name="Emerson J.B."/>
            <person name="Anantharaman K."/>
            <person name="Thomas B.C."/>
            <person name="Malmstrom R."/>
            <person name="Stieglmeier M."/>
            <person name="Klingl A."/>
            <person name="Woyke T."/>
            <person name="Ryan C.M."/>
            <person name="Banfield J.F."/>
        </authorList>
    </citation>
    <scope>NUCLEOTIDE SEQUENCE [LARGE SCALE GENOMIC DNA]</scope>
</reference>
<keyword evidence="2" id="KW-0489">Methyltransferase</keyword>
<organism evidence="2 3">
    <name type="scientific">Candidatus Roizmanbacteria bacterium CG03_land_8_20_14_0_80_39_12</name>
    <dbReference type="NCBI Taxonomy" id="1974847"/>
    <lineage>
        <taxon>Bacteria</taxon>
        <taxon>Candidatus Roizmaniibacteriota</taxon>
    </lineage>
</organism>
<dbReference type="InterPro" id="IPR029026">
    <property type="entry name" value="tRNA_m1G_MTases_N"/>
</dbReference>
<dbReference type="PANTHER" id="PTHR46417">
    <property type="entry name" value="TRNA (GUANINE-N(1)-)-METHYLTRANSFERASE"/>
    <property type="match status" value="1"/>
</dbReference>
<dbReference type="SUPFAM" id="SSF75217">
    <property type="entry name" value="alpha/beta knot"/>
    <property type="match status" value="1"/>
</dbReference>
<protein>
    <submittedName>
        <fullName evidence="2">tRNA (Guanosine(37)-N1)-methyltransferase TrmD</fullName>
    </submittedName>
</protein>
<sequence length="55" mass="6287">MKITIVTLFPKMIEGFIQNSIIKRAQTKGVVEINIVNLRDFARDSYGTVDERPYG</sequence>
<proteinExistence type="predicted"/>
<dbReference type="GO" id="GO:0052906">
    <property type="term" value="F:tRNA (guanine(37)-N1)-methyltransferase activity"/>
    <property type="evidence" value="ECO:0007669"/>
    <property type="project" value="InterPro"/>
</dbReference>
<dbReference type="PANTHER" id="PTHR46417:SF1">
    <property type="entry name" value="TRNA (GUANINE-N(1)-)-METHYLTRANSFERASE"/>
    <property type="match status" value="1"/>
</dbReference>
<dbReference type="GO" id="GO:0002939">
    <property type="term" value="P:tRNA N1-guanine methylation"/>
    <property type="evidence" value="ECO:0007669"/>
    <property type="project" value="TreeGrafter"/>
</dbReference>
<comment type="caution">
    <text evidence="2">The sequence shown here is derived from an EMBL/GenBank/DDBJ whole genome shotgun (WGS) entry which is preliminary data.</text>
</comment>
<dbReference type="InterPro" id="IPR002649">
    <property type="entry name" value="tRNA_m1G_MeTrfase_TrmD"/>
</dbReference>
<dbReference type="Gene3D" id="3.40.1280.10">
    <property type="match status" value="1"/>
</dbReference>
<dbReference type="EMBL" id="PEVA01000206">
    <property type="protein sequence ID" value="PIV08026.1"/>
    <property type="molecule type" value="Genomic_DNA"/>
</dbReference>
<name>A0A2M7BRB2_9BACT</name>
<evidence type="ECO:0000313" key="2">
    <source>
        <dbReference type="EMBL" id="PIV08026.1"/>
    </source>
</evidence>
<dbReference type="Pfam" id="PF01746">
    <property type="entry name" value="tRNA_m1G_MT"/>
    <property type="match status" value="1"/>
</dbReference>
<accession>A0A2M7BRB2</accession>
<feature type="domain" description="tRNA methyltransferase TRMD/TRM10-type" evidence="1">
    <location>
        <begin position="1"/>
        <end position="55"/>
    </location>
</feature>
<keyword evidence="2" id="KW-0808">Transferase</keyword>